<organism evidence="2">
    <name type="scientific">marine metagenome</name>
    <dbReference type="NCBI Taxonomy" id="408172"/>
    <lineage>
        <taxon>unclassified sequences</taxon>
        <taxon>metagenomes</taxon>
        <taxon>ecological metagenomes</taxon>
    </lineage>
</organism>
<protein>
    <recommendedName>
        <fullName evidence="1">FAD dependent oxidoreductase domain-containing protein</fullName>
    </recommendedName>
</protein>
<proteinExistence type="predicted"/>
<dbReference type="InterPro" id="IPR036188">
    <property type="entry name" value="FAD/NAD-bd_sf"/>
</dbReference>
<reference evidence="2" key="1">
    <citation type="submission" date="2018-05" db="EMBL/GenBank/DDBJ databases">
        <authorList>
            <person name="Lanie J.A."/>
            <person name="Ng W.-L."/>
            <person name="Kazmierczak K.M."/>
            <person name="Andrzejewski T.M."/>
            <person name="Davidsen T.M."/>
            <person name="Wayne K.J."/>
            <person name="Tettelin H."/>
            <person name="Glass J.I."/>
            <person name="Rusch D."/>
            <person name="Podicherti R."/>
            <person name="Tsui H.-C.T."/>
            <person name="Winkler M.E."/>
        </authorList>
    </citation>
    <scope>NUCLEOTIDE SEQUENCE</scope>
</reference>
<feature type="domain" description="FAD dependent oxidoreductase" evidence="1">
    <location>
        <begin position="7"/>
        <end position="178"/>
    </location>
</feature>
<dbReference type="Gene3D" id="3.50.50.60">
    <property type="entry name" value="FAD/NAD(P)-binding domain"/>
    <property type="match status" value="1"/>
</dbReference>
<dbReference type="SUPFAM" id="SSF51905">
    <property type="entry name" value="FAD/NAD(P)-binding domain"/>
    <property type="match status" value="1"/>
</dbReference>
<dbReference type="InterPro" id="IPR006076">
    <property type="entry name" value="FAD-dep_OxRdtase"/>
</dbReference>
<dbReference type="AlphaFoldDB" id="A0A382WPJ0"/>
<evidence type="ECO:0000259" key="1">
    <source>
        <dbReference type="Pfam" id="PF01266"/>
    </source>
</evidence>
<sequence length="186" mass="20540">MKSHAQVVIIGGGSLGVNLMYHLGLEGWTDVVLIEKGELTSGSTWHAAGLCPNFNGNHTLSNIHEYTIKLYDEILPEKTGLPSSFHKTGSLRVGHNEVEEQWFNNIISRANHIGCEMHFVSKEEAKVINPMMDFSNARNILYTPNDGHVDPTTVVTQLAQLSKKAGAKVSNFNRVIDINILPTGEY</sequence>
<feature type="non-terminal residue" evidence="2">
    <location>
        <position position="186"/>
    </location>
</feature>
<gene>
    <name evidence="2" type="ORF">METZ01_LOCUS413661</name>
</gene>
<dbReference type="GO" id="GO:0005739">
    <property type="term" value="C:mitochondrion"/>
    <property type="evidence" value="ECO:0007669"/>
    <property type="project" value="TreeGrafter"/>
</dbReference>
<dbReference type="Pfam" id="PF01266">
    <property type="entry name" value="DAO"/>
    <property type="match status" value="1"/>
</dbReference>
<dbReference type="EMBL" id="UINC01161547">
    <property type="protein sequence ID" value="SVD60807.1"/>
    <property type="molecule type" value="Genomic_DNA"/>
</dbReference>
<evidence type="ECO:0000313" key="2">
    <source>
        <dbReference type="EMBL" id="SVD60807.1"/>
    </source>
</evidence>
<dbReference type="PANTHER" id="PTHR13847:SF193">
    <property type="entry name" value="PYRUVATE DEHYDROGENASE PHOSPHATASE REGULATORY SUBUNIT, MITOCHONDRIAL"/>
    <property type="match status" value="1"/>
</dbReference>
<name>A0A382WPJ0_9ZZZZ</name>
<dbReference type="PANTHER" id="PTHR13847">
    <property type="entry name" value="SARCOSINE DEHYDROGENASE-RELATED"/>
    <property type="match status" value="1"/>
</dbReference>
<accession>A0A382WPJ0</accession>
<dbReference type="Gene3D" id="3.30.9.10">
    <property type="entry name" value="D-Amino Acid Oxidase, subunit A, domain 2"/>
    <property type="match status" value="1"/>
</dbReference>